<evidence type="ECO:0000313" key="2">
    <source>
        <dbReference type="Proteomes" id="UP001576774"/>
    </source>
</evidence>
<comment type="caution">
    <text evidence="1">The sequence shown here is derived from an EMBL/GenBank/DDBJ whole genome shotgun (WGS) entry which is preliminary data.</text>
</comment>
<dbReference type="Proteomes" id="UP001576774">
    <property type="component" value="Unassembled WGS sequence"/>
</dbReference>
<keyword evidence="2" id="KW-1185">Reference proteome</keyword>
<reference evidence="1 2" key="1">
    <citation type="submission" date="2024-09" db="EMBL/GenBank/DDBJ databases">
        <title>Floridaenema gen nov. (Aerosakkonemataceae, Aerosakkonematales ord. nov., Cyanobacteria) from benthic tropical and subtropical fresh waters, with the description of four new species.</title>
        <authorList>
            <person name="Moretto J.A."/>
            <person name="Berthold D.E."/>
            <person name="Lefler F.W."/>
            <person name="Huang I.-S."/>
            <person name="Laughinghouse H. IV."/>
        </authorList>
    </citation>
    <scope>NUCLEOTIDE SEQUENCE [LARGE SCALE GENOMIC DNA]</scope>
    <source>
        <strain evidence="1 2">BLCC-F46</strain>
    </source>
</reference>
<protein>
    <submittedName>
        <fullName evidence="1">HMA2 domain-containing protein</fullName>
    </submittedName>
</protein>
<sequence length="122" mass="14137">MSVMTKEVQEKLNYRVVHAIPGRIRIRIPRLVDDAEYANKLKHLIAALDFVSYVRINPTASSLVVEYNYNFHQSFVEKIEERIFRTIASVEQLPSQVEEIVSEDLAAVINPGVSPRHHLRRR</sequence>
<dbReference type="RefSeq" id="WP_413268644.1">
    <property type="nucleotide sequence ID" value="NZ_JBHFNQ010000013.1"/>
</dbReference>
<accession>A0ABV4WY85</accession>
<proteinExistence type="predicted"/>
<dbReference type="Pfam" id="PF19991">
    <property type="entry name" value="HMA_2"/>
    <property type="match status" value="1"/>
</dbReference>
<evidence type="ECO:0000313" key="1">
    <source>
        <dbReference type="EMBL" id="MFB2875479.1"/>
    </source>
</evidence>
<dbReference type="EMBL" id="JBHFNQ010000013">
    <property type="protein sequence ID" value="MFB2875479.1"/>
    <property type="molecule type" value="Genomic_DNA"/>
</dbReference>
<organism evidence="1 2">
    <name type="scientific">Floridaenema aerugineum BLCC-F46</name>
    <dbReference type="NCBI Taxonomy" id="3153654"/>
    <lineage>
        <taxon>Bacteria</taxon>
        <taxon>Bacillati</taxon>
        <taxon>Cyanobacteriota</taxon>
        <taxon>Cyanophyceae</taxon>
        <taxon>Oscillatoriophycideae</taxon>
        <taxon>Aerosakkonematales</taxon>
        <taxon>Aerosakkonemataceae</taxon>
        <taxon>Floridanema</taxon>
        <taxon>Floridanema aerugineum</taxon>
    </lineage>
</organism>
<name>A0ABV4WY85_9CYAN</name>
<gene>
    <name evidence="1" type="ORF">ACE1CC_01155</name>
</gene>